<feature type="compositionally biased region" description="Polar residues" evidence="1">
    <location>
        <begin position="1"/>
        <end position="28"/>
    </location>
</feature>
<name>A0A811US45_CERCA</name>
<organism evidence="3 4">
    <name type="scientific">Ceratitis capitata</name>
    <name type="common">Mediterranean fruit fly</name>
    <name type="synonym">Tephritis capitata</name>
    <dbReference type="NCBI Taxonomy" id="7213"/>
    <lineage>
        <taxon>Eukaryota</taxon>
        <taxon>Metazoa</taxon>
        <taxon>Ecdysozoa</taxon>
        <taxon>Arthropoda</taxon>
        <taxon>Hexapoda</taxon>
        <taxon>Insecta</taxon>
        <taxon>Pterygota</taxon>
        <taxon>Neoptera</taxon>
        <taxon>Endopterygota</taxon>
        <taxon>Diptera</taxon>
        <taxon>Brachycera</taxon>
        <taxon>Muscomorpha</taxon>
        <taxon>Tephritoidea</taxon>
        <taxon>Tephritidae</taxon>
        <taxon>Ceratitis</taxon>
        <taxon>Ceratitis</taxon>
    </lineage>
</organism>
<feature type="region of interest" description="Disordered" evidence="1">
    <location>
        <begin position="1"/>
        <end position="62"/>
    </location>
</feature>
<evidence type="ECO:0000256" key="1">
    <source>
        <dbReference type="SAM" id="MobiDB-lite"/>
    </source>
</evidence>
<reference evidence="3" key="1">
    <citation type="submission" date="2020-11" db="EMBL/GenBank/DDBJ databases">
        <authorList>
            <person name="Whitehead M."/>
        </authorList>
    </citation>
    <scope>NUCLEOTIDE SEQUENCE</scope>
    <source>
        <strain evidence="3">EGII</strain>
    </source>
</reference>
<dbReference type="AlphaFoldDB" id="A0A811US45"/>
<comment type="caution">
    <text evidence="3">The sequence shown here is derived from an EMBL/GenBank/DDBJ whole genome shotgun (WGS) entry which is preliminary data.</text>
</comment>
<keyword evidence="4" id="KW-1185">Reference proteome</keyword>
<evidence type="ECO:0000313" key="4">
    <source>
        <dbReference type="Proteomes" id="UP000606786"/>
    </source>
</evidence>
<accession>A0A811US45</accession>
<feature type="compositionally biased region" description="Polar residues" evidence="1">
    <location>
        <begin position="40"/>
        <end position="53"/>
    </location>
</feature>
<dbReference type="Proteomes" id="UP000606786">
    <property type="component" value="Unassembled WGS sequence"/>
</dbReference>
<evidence type="ECO:0000313" key="2">
    <source>
        <dbReference type="EMBL" id="CAD7001978.1"/>
    </source>
</evidence>
<dbReference type="EMBL" id="CAJHJT010000023">
    <property type="protein sequence ID" value="CAD7001978.1"/>
    <property type="molecule type" value="Genomic_DNA"/>
</dbReference>
<evidence type="ECO:0000313" key="3">
    <source>
        <dbReference type="EMBL" id="CAD7001979.1"/>
    </source>
</evidence>
<gene>
    <name evidence="2" type="ORF">CCAP1982_LOCUS10465</name>
    <name evidence="3" type="ORF">CCAP1982_LOCUS10466</name>
</gene>
<dbReference type="EMBL" id="CAJHJT010000023">
    <property type="protein sequence ID" value="CAD7001979.1"/>
    <property type="molecule type" value="Genomic_DNA"/>
</dbReference>
<proteinExistence type="predicted"/>
<feature type="non-terminal residue" evidence="3">
    <location>
        <position position="62"/>
    </location>
</feature>
<protein>
    <submittedName>
        <fullName evidence="3">(Mediterranean fruit fly) hypothetical protein</fullName>
    </submittedName>
</protein>
<sequence length="62" mass="6993">MKSVPNLVTKQSRNKSRIGSEQSWNSPDVSPIAQIPKMAQSGTSPVQIYQHGTTKYRRIKHN</sequence>